<proteinExistence type="predicted"/>
<gene>
    <name evidence="1" type="ORF">PanWU01x14_069180</name>
</gene>
<organism evidence="1 2">
    <name type="scientific">Parasponia andersonii</name>
    <name type="common">Sponia andersonii</name>
    <dbReference type="NCBI Taxonomy" id="3476"/>
    <lineage>
        <taxon>Eukaryota</taxon>
        <taxon>Viridiplantae</taxon>
        <taxon>Streptophyta</taxon>
        <taxon>Embryophyta</taxon>
        <taxon>Tracheophyta</taxon>
        <taxon>Spermatophyta</taxon>
        <taxon>Magnoliopsida</taxon>
        <taxon>eudicotyledons</taxon>
        <taxon>Gunneridae</taxon>
        <taxon>Pentapetalae</taxon>
        <taxon>rosids</taxon>
        <taxon>fabids</taxon>
        <taxon>Rosales</taxon>
        <taxon>Cannabaceae</taxon>
        <taxon>Parasponia</taxon>
    </lineage>
</organism>
<reference evidence="2" key="1">
    <citation type="submission" date="2016-06" db="EMBL/GenBank/DDBJ databases">
        <title>Parallel loss of symbiosis genes in relatives of nitrogen-fixing non-legume Parasponia.</title>
        <authorList>
            <person name="Van Velzen R."/>
            <person name="Holmer R."/>
            <person name="Bu F."/>
            <person name="Rutten L."/>
            <person name="Van Zeijl A."/>
            <person name="Liu W."/>
            <person name="Santuari L."/>
            <person name="Cao Q."/>
            <person name="Sharma T."/>
            <person name="Shen D."/>
            <person name="Roswanjaya Y."/>
            <person name="Wardhani T."/>
            <person name="Kalhor M.S."/>
            <person name="Jansen J."/>
            <person name="Van den Hoogen J."/>
            <person name="Gungor B."/>
            <person name="Hartog M."/>
            <person name="Hontelez J."/>
            <person name="Verver J."/>
            <person name="Yang W.-C."/>
            <person name="Schijlen E."/>
            <person name="Repin R."/>
            <person name="Schilthuizen M."/>
            <person name="Schranz E."/>
            <person name="Heidstra R."/>
            <person name="Miyata K."/>
            <person name="Fedorova E."/>
            <person name="Kohlen W."/>
            <person name="Bisseling T."/>
            <person name="Smit S."/>
            <person name="Geurts R."/>
        </authorList>
    </citation>
    <scope>NUCLEOTIDE SEQUENCE [LARGE SCALE GENOMIC DNA]</scope>
    <source>
        <strain evidence="2">cv. WU1-14</strain>
    </source>
</reference>
<dbReference type="EMBL" id="JXTB01000041">
    <property type="protein sequence ID" value="PON72076.1"/>
    <property type="molecule type" value="Genomic_DNA"/>
</dbReference>
<dbReference type="AlphaFoldDB" id="A0A2P5DFL0"/>
<sequence>MELQGVGILIGLKWNNLGTFDVVGYTYKNKGTLECAWIKSRIFMESIKQDGLNIVLRIATDMMREETQTRKVETNHNRFLGVFSSRKNFQVTSSKQERHG</sequence>
<protein>
    <submittedName>
        <fullName evidence="1">Uncharacterized protein</fullName>
    </submittedName>
</protein>
<comment type="caution">
    <text evidence="1">The sequence shown here is derived from an EMBL/GenBank/DDBJ whole genome shotgun (WGS) entry which is preliminary data.</text>
</comment>
<accession>A0A2P5DFL0</accession>
<evidence type="ECO:0000313" key="1">
    <source>
        <dbReference type="EMBL" id="PON72076.1"/>
    </source>
</evidence>
<keyword evidence="2" id="KW-1185">Reference proteome</keyword>
<name>A0A2P5DFL0_PARAD</name>
<dbReference type="Proteomes" id="UP000237105">
    <property type="component" value="Unassembled WGS sequence"/>
</dbReference>
<evidence type="ECO:0000313" key="2">
    <source>
        <dbReference type="Proteomes" id="UP000237105"/>
    </source>
</evidence>
<dbReference type="OrthoDB" id="10356404at2759"/>